<accession>A0A0D2J355</accession>
<dbReference type="OrthoDB" id="2735536at2759"/>
<dbReference type="Gene3D" id="3.40.50.720">
    <property type="entry name" value="NAD(P)-binding Rossmann-like Domain"/>
    <property type="match status" value="1"/>
</dbReference>
<protein>
    <recommendedName>
        <fullName evidence="3">3-beta hydroxysteroid dehydrogenase/isomerase domain-containing protein</fullName>
    </recommendedName>
</protein>
<gene>
    <name evidence="1" type="ORF">Z518_01172</name>
</gene>
<dbReference type="AlphaFoldDB" id="A0A0D2J355"/>
<proteinExistence type="predicted"/>
<dbReference type="VEuPathDB" id="FungiDB:Z518_01172"/>
<dbReference type="Proteomes" id="UP000053617">
    <property type="component" value="Unassembled WGS sequence"/>
</dbReference>
<evidence type="ECO:0008006" key="3">
    <source>
        <dbReference type="Google" id="ProtNLM"/>
    </source>
</evidence>
<organism evidence="1 2">
    <name type="scientific">Rhinocladiella mackenziei CBS 650.93</name>
    <dbReference type="NCBI Taxonomy" id="1442369"/>
    <lineage>
        <taxon>Eukaryota</taxon>
        <taxon>Fungi</taxon>
        <taxon>Dikarya</taxon>
        <taxon>Ascomycota</taxon>
        <taxon>Pezizomycotina</taxon>
        <taxon>Eurotiomycetes</taxon>
        <taxon>Chaetothyriomycetidae</taxon>
        <taxon>Chaetothyriales</taxon>
        <taxon>Herpotrichiellaceae</taxon>
        <taxon>Rhinocladiella</taxon>
    </lineage>
</organism>
<dbReference type="RefSeq" id="XP_013277227.1">
    <property type="nucleotide sequence ID" value="XM_013421773.1"/>
</dbReference>
<sequence>MAHIASPLVVGVRIVEQDCLPQAVQGTTSLFKSALSVKFLEAVVITSSFAVVFDPMHSSRPGYAYIPKDWSLRSYPTAADPYLDLSVWAKIYRDFITSRASKKLAEKAAWGLYDTVKPFLMDERDQRDLHRRTTHLATDQSNGKAEL</sequence>
<name>A0A0D2J355_9EURO</name>
<dbReference type="STRING" id="1442369.A0A0D2J355"/>
<dbReference type="HOGENOM" id="CLU_1769146_0_0_1"/>
<evidence type="ECO:0000313" key="1">
    <source>
        <dbReference type="EMBL" id="KIX10091.1"/>
    </source>
</evidence>
<dbReference type="GeneID" id="25289243"/>
<reference evidence="1 2" key="1">
    <citation type="submission" date="2015-01" db="EMBL/GenBank/DDBJ databases">
        <title>The Genome Sequence of Rhinocladiella mackenzie CBS 650.93.</title>
        <authorList>
            <consortium name="The Broad Institute Genomics Platform"/>
            <person name="Cuomo C."/>
            <person name="de Hoog S."/>
            <person name="Gorbushina A."/>
            <person name="Stielow B."/>
            <person name="Teixiera M."/>
            <person name="Abouelleil A."/>
            <person name="Chapman S.B."/>
            <person name="Priest M."/>
            <person name="Young S.K."/>
            <person name="Wortman J."/>
            <person name="Nusbaum C."/>
            <person name="Birren B."/>
        </authorList>
    </citation>
    <scope>NUCLEOTIDE SEQUENCE [LARGE SCALE GENOMIC DNA]</scope>
    <source>
        <strain evidence="1 2">CBS 650.93</strain>
    </source>
</reference>
<dbReference type="EMBL" id="KN847475">
    <property type="protein sequence ID" value="KIX10091.1"/>
    <property type="molecule type" value="Genomic_DNA"/>
</dbReference>
<evidence type="ECO:0000313" key="2">
    <source>
        <dbReference type="Proteomes" id="UP000053617"/>
    </source>
</evidence>
<keyword evidence="2" id="KW-1185">Reference proteome</keyword>